<dbReference type="Pfam" id="PF22725">
    <property type="entry name" value="GFO_IDH_MocA_C3"/>
    <property type="match status" value="1"/>
</dbReference>
<comment type="similarity">
    <text evidence="1">Belongs to the Gfo/Idh/MocA family.</text>
</comment>
<evidence type="ECO:0000259" key="4">
    <source>
        <dbReference type="Pfam" id="PF01408"/>
    </source>
</evidence>
<reference evidence="6 7" key="1">
    <citation type="submission" date="2018-11" db="EMBL/GenBank/DDBJ databases">
        <title>Sequencing the genomes of 1000 actinobacteria strains.</title>
        <authorList>
            <person name="Klenk H.-P."/>
        </authorList>
    </citation>
    <scope>NUCLEOTIDE SEQUENCE [LARGE SCALE GENOMIC DNA]</scope>
    <source>
        <strain evidence="6 7">DSM 44781</strain>
    </source>
</reference>
<dbReference type="InterPro" id="IPR055170">
    <property type="entry name" value="GFO_IDH_MocA-like_dom"/>
</dbReference>
<gene>
    <name evidence="6" type="ORF">EDD38_4081</name>
</gene>
<feature type="region of interest" description="Disordered" evidence="3">
    <location>
        <begin position="323"/>
        <end position="354"/>
    </location>
</feature>
<dbReference type="SUPFAM" id="SSF51735">
    <property type="entry name" value="NAD(P)-binding Rossmann-fold domains"/>
    <property type="match status" value="1"/>
</dbReference>
<feature type="region of interest" description="Disordered" evidence="3">
    <location>
        <begin position="280"/>
        <end position="307"/>
    </location>
</feature>
<dbReference type="RefSeq" id="WP_244259942.1">
    <property type="nucleotide sequence ID" value="NZ_RKQG01000001.1"/>
</dbReference>
<name>A0A3N4S588_9ACTN</name>
<dbReference type="AlphaFoldDB" id="A0A3N4S588"/>
<dbReference type="GO" id="GO:0016491">
    <property type="term" value="F:oxidoreductase activity"/>
    <property type="evidence" value="ECO:0007669"/>
    <property type="project" value="UniProtKB-KW"/>
</dbReference>
<proteinExistence type="inferred from homology"/>
<organism evidence="6 7">
    <name type="scientific">Kitasatospora cineracea</name>
    <dbReference type="NCBI Taxonomy" id="88074"/>
    <lineage>
        <taxon>Bacteria</taxon>
        <taxon>Bacillati</taxon>
        <taxon>Actinomycetota</taxon>
        <taxon>Actinomycetes</taxon>
        <taxon>Kitasatosporales</taxon>
        <taxon>Streptomycetaceae</taxon>
        <taxon>Kitasatospora</taxon>
    </lineage>
</organism>
<keyword evidence="2" id="KW-0560">Oxidoreductase</keyword>
<dbReference type="GO" id="GO:0000166">
    <property type="term" value="F:nucleotide binding"/>
    <property type="evidence" value="ECO:0007669"/>
    <property type="project" value="InterPro"/>
</dbReference>
<keyword evidence="7" id="KW-1185">Reference proteome</keyword>
<dbReference type="InterPro" id="IPR036291">
    <property type="entry name" value="NAD(P)-bd_dom_sf"/>
</dbReference>
<evidence type="ECO:0000256" key="1">
    <source>
        <dbReference type="ARBA" id="ARBA00010928"/>
    </source>
</evidence>
<feature type="domain" description="GFO/IDH/MocA-like oxidoreductase" evidence="5">
    <location>
        <begin position="142"/>
        <end position="233"/>
    </location>
</feature>
<evidence type="ECO:0000256" key="2">
    <source>
        <dbReference type="ARBA" id="ARBA00023002"/>
    </source>
</evidence>
<evidence type="ECO:0000256" key="3">
    <source>
        <dbReference type="SAM" id="MobiDB-lite"/>
    </source>
</evidence>
<dbReference type="Gene3D" id="3.40.50.720">
    <property type="entry name" value="NAD(P)-binding Rossmann-like Domain"/>
    <property type="match status" value="1"/>
</dbReference>
<evidence type="ECO:0000313" key="6">
    <source>
        <dbReference type="EMBL" id="RPE35727.1"/>
    </source>
</evidence>
<protein>
    <submittedName>
        <fullName evidence="6">Dehydrogenase</fullName>
    </submittedName>
</protein>
<sequence length="354" mass="37078">MSGLRFGVIGLGVISRFYLAALERVPGVRLAAVCDRDAAVLEPFGDRVACFTDHRELLAAGGLDAVVVTVPNDLHLAICRDALRAGLPVCVEKPLALRAAEGEELTALAAERRVPLFTAFHRRYNAAVRELCAAVAEQPLPVRSVTARYFELIEEHVGRDRWYLDPERCGGGCVADNGPNAYDLLRLLAGRMELTGAEVVRDGGGVDRYAVLELAGPGGVRGRIELDWSYPGELKDVAVELADGSVLRADLLAGHRGFKQSLWHEYEGIVGEFAGLLGGHDGGDSRDGDGSGGTAAARPAERGPDGVDALRVVEAAYRAEAGTTGAGSAGLTGARTGTGAGTGAGADPRTEVRG</sequence>
<dbReference type="Gene3D" id="3.30.360.10">
    <property type="entry name" value="Dihydrodipicolinate Reductase, domain 2"/>
    <property type="match status" value="1"/>
</dbReference>
<dbReference type="InterPro" id="IPR051317">
    <property type="entry name" value="Gfo/Idh/MocA_oxidoreduct"/>
</dbReference>
<dbReference type="PANTHER" id="PTHR43708:SF5">
    <property type="entry name" value="CONSERVED EXPRESSED OXIDOREDUCTASE (EUROFUNG)-RELATED"/>
    <property type="match status" value="1"/>
</dbReference>
<comment type="caution">
    <text evidence="6">The sequence shown here is derived from an EMBL/GenBank/DDBJ whole genome shotgun (WGS) entry which is preliminary data.</text>
</comment>
<dbReference type="Proteomes" id="UP000266906">
    <property type="component" value="Unassembled WGS sequence"/>
</dbReference>
<evidence type="ECO:0000313" key="7">
    <source>
        <dbReference type="Proteomes" id="UP000266906"/>
    </source>
</evidence>
<dbReference type="EMBL" id="RKQG01000001">
    <property type="protein sequence ID" value="RPE35727.1"/>
    <property type="molecule type" value="Genomic_DNA"/>
</dbReference>
<dbReference type="SUPFAM" id="SSF55347">
    <property type="entry name" value="Glyceraldehyde-3-phosphate dehydrogenase-like, C-terminal domain"/>
    <property type="match status" value="1"/>
</dbReference>
<feature type="domain" description="Gfo/Idh/MocA-like oxidoreductase N-terminal" evidence="4">
    <location>
        <begin position="4"/>
        <end position="118"/>
    </location>
</feature>
<feature type="compositionally biased region" description="Gly residues" evidence="3">
    <location>
        <begin position="324"/>
        <end position="344"/>
    </location>
</feature>
<dbReference type="Pfam" id="PF01408">
    <property type="entry name" value="GFO_IDH_MocA"/>
    <property type="match status" value="1"/>
</dbReference>
<dbReference type="InterPro" id="IPR000683">
    <property type="entry name" value="Gfo/Idh/MocA-like_OxRdtase_N"/>
</dbReference>
<evidence type="ECO:0000259" key="5">
    <source>
        <dbReference type="Pfam" id="PF22725"/>
    </source>
</evidence>
<accession>A0A3N4S588</accession>
<dbReference type="PANTHER" id="PTHR43708">
    <property type="entry name" value="CONSERVED EXPRESSED OXIDOREDUCTASE (EUROFUNG)"/>
    <property type="match status" value="1"/>
</dbReference>